<organism evidence="1 2">
    <name type="scientific">Violaceomyces palustris</name>
    <dbReference type="NCBI Taxonomy" id="1673888"/>
    <lineage>
        <taxon>Eukaryota</taxon>
        <taxon>Fungi</taxon>
        <taxon>Dikarya</taxon>
        <taxon>Basidiomycota</taxon>
        <taxon>Ustilaginomycotina</taxon>
        <taxon>Ustilaginomycetes</taxon>
        <taxon>Violaceomycetales</taxon>
        <taxon>Violaceomycetaceae</taxon>
        <taxon>Violaceomyces</taxon>
    </lineage>
</organism>
<evidence type="ECO:0000313" key="1">
    <source>
        <dbReference type="EMBL" id="PWN51539.1"/>
    </source>
</evidence>
<gene>
    <name evidence="1" type="ORF">IE53DRAFT_361491</name>
</gene>
<protein>
    <submittedName>
        <fullName evidence="1">Subtilisin-like protein</fullName>
    </submittedName>
</protein>
<accession>A0ACD0P0D9</accession>
<name>A0ACD0P0D9_9BASI</name>
<proteinExistence type="predicted"/>
<evidence type="ECO:0000313" key="2">
    <source>
        <dbReference type="Proteomes" id="UP000245626"/>
    </source>
</evidence>
<keyword evidence="2" id="KW-1185">Reference proteome</keyword>
<sequence>MTTSANPPSASSAQAGADSDGTTRNATEEANGSADRTESDLRFTIRQEFPNKLLFYGLSVTLEQSSDEFLLRSLRGVKRVTPVTFIQRPKPYANEVAVTPKPTEDQIEDKTGTLGMTGVRKLHAEGIEGKGVKIAVIDTGVDWTHPALGGCFGPGCKVSSGWDLVGDDYDGTNDPQPDRDPFSQCGPHGTHVAGIIVADDPRYSLRGVAPAAELSMYRVFGCEGGTADDMLMKGMERAYEDGADVLSISIGSPAGWTDTPTAKMASNVAAQGKAVSVAAGNDGSVGMFFPSGPAVGAGVISVGSIENAWFTVFNATVSPGDLNIPYYSVNSLKVPTLPIYATSFDKAATRDACDNLPEGTPDLSGYVVLVRRGGCGLETKFSKVAAAGGKYVLIYNNGLGPIYVEPSSGIVGASLIEARDGASLVDKLAEGTRITLSFPNTGPFSVPNKFNAGIVSPFSSYGPTFDLFSQTDISAPGGQILSIWPVNLGNYSILSGTSMAAPFIAGSAALMIQADRERLNSSKGTFAVSPNVDPSGGRGGKGGGGGVMDVSFSSQALDRLRATAIPAFNSTRSTLLETVAKQGSGLVQVDRAVHYTSQVSPSLLMLNDSSGLTRSRKFRLLNSSGSKVSYTLSHEAAGTAMTFPKKSTYENAGPVPLVSQHATVTIEPDYLTLEAGGEGTIDLTFVPPENLDPTSLPVYSGFVRVASSLNETLSVSYLGVAATMSDFKVLDEKSGMTKSYALPAVIVGNSGKVQRLPRTYSFVDGDVPVLQFRLVMGSKKVRVDLVETLTAPVDAGTPTALRPSQSHQKQDEKRNRRRFHLFHQERTRHRREDPWDGTVGGTGTVKDGEYKLLLRALKLGREENLEKEEDWETYLSPVITVARNEAKADVGGDRVV</sequence>
<dbReference type="EMBL" id="KZ819835">
    <property type="protein sequence ID" value="PWN51539.1"/>
    <property type="molecule type" value="Genomic_DNA"/>
</dbReference>
<reference evidence="1 2" key="1">
    <citation type="journal article" date="2018" name="Mol. Biol. Evol.">
        <title>Broad Genomic Sampling Reveals a Smut Pathogenic Ancestry of the Fungal Clade Ustilaginomycotina.</title>
        <authorList>
            <person name="Kijpornyongpan T."/>
            <person name="Mondo S.J."/>
            <person name="Barry K."/>
            <person name="Sandor L."/>
            <person name="Lee J."/>
            <person name="Lipzen A."/>
            <person name="Pangilinan J."/>
            <person name="LaButti K."/>
            <person name="Hainaut M."/>
            <person name="Henrissat B."/>
            <person name="Grigoriev I.V."/>
            <person name="Spatafora J.W."/>
            <person name="Aime M.C."/>
        </authorList>
    </citation>
    <scope>NUCLEOTIDE SEQUENCE [LARGE SCALE GENOMIC DNA]</scope>
    <source>
        <strain evidence="1 2">SA 807</strain>
    </source>
</reference>
<dbReference type="Proteomes" id="UP000245626">
    <property type="component" value="Unassembled WGS sequence"/>
</dbReference>